<organism evidence="4 5">
    <name type="scientific">Pontibacter saemangeumensis</name>
    <dbReference type="NCBI Taxonomy" id="1084525"/>
    <lineage>
        <taxon>Bacteria</taxon>
        <taxon>Pseudomonadati</taxon>
        <taxon>Bacteroidota</taxon>
        <taxon>Cytophagia</taxon>
        <taxon>Cytophagales</taxon>
        <taxon>Hymenobacteraceae</taxon>
        <taxon>Pontibacter</taxon>
    </lineage>
</organism>
<dbReference type="Proteomes" id="UP001500552">
    <property type="component" value="Unassembled WGS sequence"/>
</dbReference>
<evidence type="ECO:0000313" key="5">
    <source>
        <dbReference type="Proteomes" id="UP001500552"/>
    </source>
</evidence>
<evidence type="ECO:0000313" key="4">
    <source>
        <dbReference type="EMBL" id="GAA4425438.1"/>
    </source>
</evidence>
<accession>A0ABP8LAQ1</accession>
<feature type="chain" id="PRO_5046144102" evidence="2">
    <location>
        <begin position="21"/>
        <end position="1110"/>
    </location>
</feature>
<dbReference type="PROSITE" id="PS51257">
    <property type="entry name" value="PROKAR_LIPOPROTEIN"/>
    <property type="match status" value="1"/>
</dbReference>
<feature type="domain" description="ASPIC/UnbV" evidence="3">
    <location>
        <begin position="532"/>
        <end position="598"/>
    </location>
</feature>
<evidence type="ECO:0000259" key="3">
    <source>
        <dbReference type="Pfam" id="PF07593"/>
    </source>
</evidence>
<dbReference type="InterPro" id="IPR027039">
    <property type="entry name" value="Crtac1"/>
</dbReference>
<reference evidence="5" key="1">
    <citation type="journal article" date="2019" name="Int. J. Syst. Evol. Microbiol.">
        <title>The Global Catalogue of Microorganisms (GCM) 10K type strain sequencing project: providing services to taxonomists for standard genome sequencing and annotation.</title>
        <authorList>
            <consortium name="The Broad Institute Genomics Platform"/>
            <consortium name="The Broad Institute Genome Sequencing Center for Infectious Disease"/>
            <person name="Wu L."/>
            <person name="Ma J."/>
        </authorList>
    </citation>
    <scope>NUCLEOTIDE SEQUENCE [LARGE SCALE GENOMIC DNA]</scope>
    <source>
        <strain evidence="5">JCM 17926</strain>
    </source>
</reference>
<comment type="caution">
    <text evidence="4">The sequence shown here is derived from an EMBL/GenBank/DDBJ whole genome shotgun (WGS) entry which is preliminary data.</text>
</comment>
<dbReference type="EMBL" id="BAABHC010000002">
    <property type="protein sequence ID" value="GAA4425438.1"/>
    <property type="molecule type" value="Genomic_DNA"/>
</dbReference>
<dbReference type="PANTHER" id="PTHR16026:SF0">
    <property type="entry name" value="CARTILAGE ACIDIC PROTEIN 1"/>
    <property type="match status" value="1"/>
</dbReference>
<dbReference type="InterPro" id="IPR013517">
    <property type="entry name" value="FG-GAP"/>
</dbReference>
<dbReference type="PANTHER" id="PTHR16026">
    <property type="entry name" value="CARTILAGE ACIDIC PROTEIN 1"/>
    <property type="match status" value="1"/>
</dbReference>
<dbReference type="Gene3D" id="2.130.10.130">
    <property type="entry name" value="Integrin alpha, N-terminal"/>
    <property type="match status" value="4"/>
</dbReference>
<protein>
    <submittedName>
        <fullName evidence="4">VCBS repeat-containing protein</fullName>
    </submittedName>
</protein>
<keyword evidence="1 2" id="KW-0732">Signal</keyword>
<evidence type="ECO:0000256" key="1">
    <source>
        <dbReference type="ARBA" id="ARBA00022729"/>
    </source>
</evidence>
<gene>
    <name evidence="4" type="ORF">GCM10023188_06380</name>
</gene>
<dbReference type="SUPFAM" id="SSF69318">
    <property type="entry name" value="Integrin alpha N-terminal domain"/>
    <property type="match status" value="3"/>
</dbReference>
<feature type="signal peptide" evidence="2">
    <location>
        <begin position="1"/>
        <end position="20"/>
    </location>
</feature>
<dbReference type="Pfam" id="PF07593">
    <property type="entry name" value="UnbV_ASPIC"/>
    <property type="match status" value="1"/>
</dbReference>
<keyword evidence="5" id="KW-1185">Reference proteome</keyword>
<sequence length="1110" mass="122753">MAYKYKHPIALALLILSSFACSKKTTKEQDTLFEELSASRTNVGFINKVESSEEMNIFNYRNFYNGGGVAIGDINNDGLADIYLTANTGKNHLYLNKGGMQFEDITEQAGVGGNQAWSTGVTMADVNADGFLDIYVCNAGEVNGDNRKNELFINNGTPGKGAPAFTEQATAYGLDDEGYSTHATFFDYDRDGDLDVYLLNNSSYPVGSLGFTNLRERRDELGGDKLLRNDNGKFKDVSEAAGIYGSLIGFGLGITIGDVNNDNWPDIFISNDFYERDYLYINNQNGTFSEDSKAWMPHESLSSMGADIADLNNDGNQDIFVTDMLPGDDTRLKKTSMYENHDLQQLKLSRDFHYQYMQNMLHLNNGDSTFSEVARLAGVHATDWSWGALLFDMDNDGLKDIFVANGIYQDLTDQDFVNFLGNEETMQKAVEGGGYDYNKKLIAKMTSTPIPNYAFRNTGNLKFVNQADAWGLGKPGFSNGAAYGDLDNDGDLDLVVNNVNMPVSIYKNKTSETLGNHFLRVKLQGTGQNLNGIGAKVYVYQPRKTVYLQQMPNRGFESSVDLTLVFGLGKEAAIDSVKVIWPDDKMQVLRTVKPDQDMTLSYQQADQLYIPEVVKPVTPFYDATRAVKLDYTHQESNFVDYNRDALLKQMFSTPGPAMAVGDLTGDGLEDVYIGGASDSAKKLYIQQKDGTFSESATRAFDADAASEDVASVFFDADKDGDLDLIVVTGSNEFDASAPQLLDRLYLNDGNGNLQKEALLPNITTNASCVAAEDFDQDGDLDLFIGGRMVSGGYGYDAASYLYINDGTGNFKNYTKRYLPKNELGMITGAAWADLNGDKFPELVVVGDWMPVTIYTNKGGRSLSEKYEVPNSSGWWNTIKAADTDGDGDMDFVLGNLGRNSRLTASESKPVELYVHDFENNGTVEQIINCYTEDGKAYPMVLKQDLQKQVPSIKKKFVKFNDYAGKQIHEILPEEELKAAVVKQVNNPNSSLLLNNGSMRFTLEALPVEAQFSPVHGIETLDYNQDGHLDILLAGNFFDVLPEIGRYDANYGLLLEGKGRGKFEVKPPKETGFFTKGQVRKMQQVTGANGQTYLLLAKNNDKLQVFGLRKK</sequence>
<dbReference type="Pfam" id="PF13517">
    <property type="entry name" value="FG-GAP_3"/>
    <property type="match status" value="5"/>
</dbReference>
<evidence type="ECO:0000256" key="2">
    <source>
        <dbReference type="SAM" id="SignalP"/>
    </source>
</evidence>
<proteinExistence type="predicted"/>
<dbReference type="InterPro" id="IPR011519">
    <property type="entry name" value="UnbV_ASPIC"/>
</dbReference>
<dbReference type="RefSeq" id="WP_345156725.1">
    <property type="nucleotide sequence ID" value="NZ_BAABHC010000002.1"/>
</dbReference>
<name>A0ABP8LAQ1_9BACT</name>
<dbReference type="InterPro" id="IPR028994">
    <property type="entry name" value="Integrin_alpha_N"/>
</dbReference>